<accession>A0A7R9P0J7</accession>
<gene>
    <name evidence="1" type="ORF">TTEB3V08_LOCUS10748</name>
</gene>
<sequence length="287" mass="31737">MSEVILKVDGICVASEVTPIEDNCTNDNTSDSNLKSEWPVIWTAVIWHEKKKPPHGLYSHKCDSVVLTQNISPVFLYRPDGNTVCVKYGMDDSRVALNIEVMPGATSPLSISTIVLSSNLATVKSVTGRSTTNLNIISISHNHVLLNTLLGNGALWRAWFEPCRQRSVYNVRLLSSLVLMCSSAARSSRREDGCLRSTTSSFSVKVSHTSTTSVSITLLLYLATGVDHIFLRSTETSMRSHTPHRLSSERQLTRSYSSRSSWSNNVHKASSSLLPAMENLWLVPFLP</sequence>
<reference evidence="1" key="1">
    <citation type="submission" date="2020-11" db="EMBL/GenBank/DDBJ databases">
        <authorList>
            <person name="Tran Van P."/>
        </authorList>
    </citation>
    <scope>NUCLEOTIDE SEQUENCE</scope>
</reference>
<organism evidence="1">
    <name type="scientific">Timema tahoe</name>
    <dbReference type="NCBI Taxonomy" id="61484"/>
    <lineage>
        <taxon>Eukaryota</taxon>
        <taxon>Metazoa</taxon>
        <taxon>Ecdysozoa</taxon>
        <taxon>Arthropoda</taxon>
        <taxon>Hexapoda</taxon>
        <taxon>Insecta</taxon>
        <taxon>Pterygota</taxon>
        <taxon>Neoptera</taxon>
        <taxon>Polyneoptera</taxon>
        <taxon>Phasmatodea</taxon>
        <taxon>Timematodea</taxon>
        <taxon>Timematoidea</taxon>
        <taxon>Timematidae</taxon>
        <taxon>Timema</taxon>
    </lineage>
</organism>
<evidence type="ECO:0000313" key="1">
    <source>
        <dbReference type="EMBL" id="CAD7462859.1"/>
    </source>
</evidence>
<dbReference type="EMBL" id="OE006751">
    <property type="protein sequence ID" value="CAD7462859.1"/>
    <property type="molecule type" value="Genomic_DNA"/>
</dbReference>
<protein>
    <submittedName>
        <fullName evidence="1">Uncharacterized protein</fullName>
    </submittedName>
</protein>
<proteinExistence type="predicted"/>
<name>A0A7R9P0J7_9NEOP</name>
<dbReference type="AlphaFoldDB" id="A0A7R9P0J7"/>